<dbReference type="Proteomes" id="UP001165498">
    <property type="component" value="Unassembled WGS sequence"/>
</dbReference>
<protein>
    <recommendedName>
        <fullName evidence="4">Glycosyl hydrolase</fullName>
    </recommendedName>
</protein>
<accession>A0ABT1QTR7</accession>
<reference evidence="2" key="1">
    <citation type="submission" date="2022-07" db="EMBL/GenBank/DDBJ databases">
        <title>Tahibacter sp., a new gammaproteobacterium isolated from the silt sample collected at pig farm.</title>
        <authorList>
            <person name="Chen H."/>
        </authorList>
    </citation>
    <scope>NUCLEOTIDE SEQUENCE</scope>
    <source>
        <strain evidence="2">P2K</strain>
    </source>
</reference>
<dbReference type="RefSeq" id="WP_255914856.1">
    <property type="nucleotide sequence ID" value="NZ_JANFQO010000011.1"/>
</dbReference>
<dbReference type="PANTHER" id="PTHR43739">
    <property type="entry name" value="XYLOGLUCANASE (EUROFUNG)"/>
    <property type="match status" value="1"/>
</dbReference>
<dbReference type="InterPro" id="IPR036278">
    <property type="entry name" value="Sialidase_sf"/>
</dbReference>
<evidence type="ECO:0000256" key="1">
    <source>
        <dbReference type="SAM" id="SignalP"/>
    </source>
</evidence>
<sequence>MPRTLLISALLLLALPVLASAQGQGPLIPGDKTFGESLQQEKRRRWFNEVRNLEHEPDAALYRSEALVQQQEVLARRTPQYLTVAPRWQSMGPSPMTMTGWTFGKVSGRILSFAVRSGDDNIQYLGSASGGLWKTVDGGDSWLRLSDELDSQAIGALLLVNGATPAADELWVGTGDFASGCYDYFGSGLYRSTDAGLTFQPRNGSGANTLKLSTINAIARRPGQPQTLLVAGAGQCVNGSVTATSGIYRTTDNGLNWTRVVSSGRSMDVRFDRNDGNIAWAAVNGVGVLKSTDGGVTWATSRANTSAKIRLATADSNSNIVYMYTSGGAIDKTSDGGATWASMATGACDGQCSYNLTIDVDPANPSRIMVGAIRPYLSSDSGATRTAMTTTWGSTQSVHQDIHHVYFSRNSSTRLWIGSDGGLWRSNDGGATFTHRNDGLTLTQFYDIALDRRDPDRMLGGAQDNSSLARSTSNVWFLTRTTGDGFMNLSAPDDGANNGRYTFQTSYPSSDLPNISRSSNYAGLYGGAISYSSVSTSGLVAGGYQWVTAMTVTKGYVFVGGNSVFRMPVTGSSWSSTGSAFASPVAVFSDPDPSGTAPLRLYAGTTGGKVYTTSNALPGGPDWTDISAGLNGARITDIATEHGNASTVYVTVSTFTNTKLYKSTNAGASWTPVGSGLPGVTANSVIVDTANPLRVFVGTDIGVYESTDGGATFAPMTLGMPRASVVLDLEIAANPHVLVAGLYGGGAWKISLDPDLDTIFVDGFEQ</sequence>
<dbReference type="EMBL" id="JANFQO010000011">
    <property type="protein sequence ID" value="MCQ4165666.1"/>
    <property type="molecule type" value="Genomic_DNA"/>
</dbReference>
<comment type="caution">
    <text evidence="2">The sequence shown here is derived from an EMBL/GenBank/DDBJ whole genome shotgun (WGS) entry which is preliminary data.</text>
</comment>
<dbReference type="Gene3D" id="2.130.10.10">
    <property type="entry name" value="YVTN repeat-like/Quinoprotein amine dehydrogenase"/>
    <property type="match status" value="3"/>
</dbReference>
<feature type="chain" id="PRO_5046781127" description="Glycosyl hydrolase" evidence="1">
    <location>
        <begin position="22"/>
        <end position="766"/>
    </location>
</feature>
<keyword evidence="1" id="KW-0732">Signal</keyword>
<dbReference type="SUPFAM" id="SSF50939">
    <property type="entry name" value="Sialidases"/>
    <property type="match status" value="1"/>
</dbReference>
<name>A0ABT1QTR7_9GAMM</name>
<keyword evidence="3" id="KW-1185">Reference proteome</keyword>
<evidence type="ECO:0000313" key="2">
    <source>
        <dbReference type="EMBL" id="MCQ4165666.1"/>
    </source>
</evidence>
<organism evidence="2 3">
    <name type="scientific">Tahibacter harae</name>
    <dbReference type="NCBI Taxonomy" id="2963937"/>
    <lineage>
        <taxon>Bacteria</taxon>
        <taxon>Pseudomonadati</taxon>
        <taxon>Pseudomonadota</taxon>
        <taxon>Gammaproteobacteria</taxon>
        <taxon>Lysobacterales</taxon>
        <taxon>Rhodanobacteraceae</taxon>
        <taxon>Tahibacter</taxon>
    </lineage>
</organism>
<dbReference type="InterPro" id="IPR015943">
    <property type="entry name" value="WD40/YVTN_repeat-like_dom_sf"/>
</dbReference>
<dbReference type="SUPFAM" id="SSF110296">
    <property type="entry name" value="Oligoxyloglucan reducing end-specific cellobiohydrolase"/>
    <property type="match status" value="1"/>
</dbReference>
<feature type="signal peptide" evidence="1">
    <location>
        <begin position="1"/>
        <end position="21"/>
    </location>
</feature>
<gene>
    <name evidence="2" type="ORF">NM961_13180</name>
</gene>
<proteinExistence type="predicted"/>
<evidence type="ECO:0000313" key="3">
    <source>
        <dbReference type="Proteomes" id="UP001165498"/>
    </source>
</evidence>
<evidence type="ECO:0008006" key="4">
    <source>
        <dbReference type="Google" id="ProtNLM"/>
    </source>
</evidence>
<dbReference type="PANTHER" id="PTHR43739:SF5">
    <property type="entry name" value="EXO-ALPHA-SIALIDASE"/>
    <property type="match status" value="1"/>
</dbReference>
<dbReference type="InterPro" id="IPR052025">
    <property type="entry name" value="Xyloglucanase_GH74"/>
</dbReference>